<gene>
    <name evidence="2" type="ORF">XW81_00330</name>
</gene>
<dbReference type="GO" id="GO:0009288">
    <property type="term" value="C:bacterial-type flagellum"/>
    <property type="evidence" value="ECO:0007669"/>
    <property type="project" value="InterPro"/>
</dbReference>
<dbReference type="GO" id="GO:0003774">
    <property type="term" value="F:cytoskeletal motor activity"/>
    <property type="evidence" value="ECO:0007669"/>
    <property type="project" value="InterPro"/>
</dbReference>
<dbReference type="PATRIC" id="fig|118110.3.peg.59"/>
<dbReference type="EMBL" id="CP011299">
    <property type="protein sequence ID" value="ANF16881.1"/>
    <property type="molecule type" value="Genomic_DNA"/>
</dbReference>
<evidence type="ECO:0000313" key="3">
    <source>
        <dbReference type="Proteomes" id="UP000077654"/>
    </source>
</evidence>
<name>A0A172WD41_BUCSC</name>
<dbReference type="InterPro" id="IPR001624">
    <property type="entry name" value="FliE"/>
</dbReference>
<dbReference type="GO" id="GO:0071973">
    <property type="term" value="P:bacterial-type flagellum-dependent cell motility"/>
    <property type="evidence" value="ECO:0007669"/>
    <property type="project" value="InterPro"/>
</dbReference>
<protein>
    <submittedName>
        <fullName evidence="2">Uncharacterized protein</fullName>
    </submittedName>
</protein>
<dbReference type="STRING" id="118110.XW81_00330"/>
<proteinExistence type="predicted"/>
<reference evidence="2 3" key="1">
    <citation type="submission" date="2015-04" db="EMBL/GenBank/DDBJ databases">
        <title>Buchnera aphidicola assembly.</title>
        <authorList>
            <person name="Zhang Y."/>
        </authorList>
    </citation>
    <scope>NUCLEOTIDE SEQUENCE [LARGE SCALE GENOMIC DNA]</scope>
    <source>
        <strain evidence="2 3">SC</strain>
    </source>
</reference>
<dbReference type="OrthoDB" id="9873536at2"/>
<evidence type="ECO:0000256" key="1">
    <source>
        <dbReference type="ARBA" id="ARBA00023143"/>
    </source>
</evidence>
<sequence length="104" mass="12051">MFIDTMKDSINILTALGALMDISKHPEDIPKKFVNYVKDKFNILNFNQKETEEKPKKVELEETKPITLSELLINLQKSLLETETMTQIKDKVLEGYHEISNVQV</sequence>
<dbReference type="Proteomes" id="UP000077654">
    <property type="component" value="Chromosome"/>
</dbReference>
<evidence type="ECO:0000313" key="2">
    <source>
        <dbReference type="EMBL" id="ANF16881.1"/>
    </source>
</evidence>
<organism evidence="2 3">
    <name type="scientific">Buchnera aphidicola subsp. Schlechtendalia chinensis</name>
    <dbReference type="NCBI Taxonomy" id="118110"/>
    <lineage>
        <taxon>Bacteria</taxon>
        <taxon>Pseudomonadati</taxon>
        <taxon>Pseudomonadota</taxon>
        <taxon>Gammaproteobacteria</taxon>
        <taxon>Enterobacterales</taxon>
        <taxon>Erwiniaceae</taxon>
        <taxon>Buchnera</taxon>
    </lineage>
</organism>
<keyword evidence="3" id="KW-1185">Reference proteome</keyword>
<dbReference type="RefSeq" id="WP_075473827.1">
    <property type="nucleotide sequence ID" value="NZ_CP011299.1"/>
</dbReference>
<keyword evidence="1" id="KW-0975">Bacterial flagellum</keyword>
<dbReference type="AlphaFoldDB" id="A0A172WD41"/>
<accession>A0A172WD41</accession>
<dbReference type="GO" id="GO:0005198">
    <property type="term" value="F:structural molecule activity"/>
    <property type="evidence" value="ECO:0007669"/>
    <property type="project" value="InterPro"/>
</dbReference>
<dbReference type="Pfam" id="PF02049">
    <property type="entry name" value="FliE"/>
    <property type="match status" value="1"/>
</dbReference>